<gene>
    <name evidence="1" type="ORF">CK510_04775</name>
</gene>
<evidence type="ECO:0000313" key="1">
    <source>
        <dbReference type="EMBL" id="PAX59867.1"/>
    </source>
</evidence>
<sequence>MALITEYLSQIESGKRFYAYRWICDQFILMRGAFPSMQQTREHTDTMQFSSPLVNCDRIKFIQDASQAPQPRPLIQDAPPARIQDAPRPMIADAPIPITNAQSSITTQSVSFDKVTPDLIKSITDQLDNTLIIGVPRVGKGIFTSNCLEALKGKATIFYIDPKDDSKETAYFDGRVHRLYRKNVAEAEPEDSYLWVKDCLAEYDAFDGAIRS</sequence>
<organism evidence="1 2">
    <name type="scientific">Brunnivagina elsteri CCALA 953</name>
    <dbReference type="NCBI Taxonomy" id="987040"/>
    <lineage>
        <taxon>Bacteria</taxon>
        <taxon>Bacillati</taxon>
        <taxon>Cyanobacteriota</taxon>
        <taxon>Cyanophyceae</taxon>
        <taxon>Nostocales</taxon>
        <taxon>Calotrichaceae</taxon>
        <taxon>Brunnivagina</taxon>
    </lineage>
</organism>
<comment type="caution">
    <text evidence="1">The sequence shown here is derived from an EMBL/GenBank/DDBJ whole genome shotgun (WGS) entry which is preliminary data.</text>
</comment>
<evidence type="ECO:0000313" key="2">
    <source>
        <dbReference type="Proteomes" id="UP000218238"/>
    </source>
</evidence>
<accession>A0A2A2TN78</accession>
<reference evidence="1 2" key="1">
    <citation type="submission" date="2017-08" db="EMBL/GenBank/DDBJ databases">
        <title>Draft genome sequence of filamentous cyanobacterium Calothrix elsteri CCALA 953.</title>
        <authorList>
            <person name="Gagunashvili A.N."/>
            <person name="Elster J."/>
            <person name="Andresson O.S."/>
        </authorList>
    </citation>
    <scope>NUCLEOTIDE SEQUENCE [LARGE SCALE GENOMIC DNA]</scope>
    <source>
        <strain evidence="1 2">CCALA 953</strain>
    </source>
</reference>
<dbReference type="EMBL" id="NTFS01000032">
    <property type="protein sequence ID" value="PAX59867.1"/>
    <property type="molecule type" value="Genomic_DNA"/>
</dbReference>
<dbReference type="AlphaFoldDB" id="A0A2A2TN78"/>
<proteinExistence type="predicted"/>
<name>A0A2A2TN78_9CYAN</name>
<keyword evidence="2" id="KW-1185">Reference proteome</keyword>
<dbReference type="RefSeq" id="WP_095720607.1">
    <property type="nucleotide sequence ID" value="NZ_NTFS01000032.1"/>
</dbReference>
<protein>
    <submittedName>
        <fullName evidence="1">Uncharacterized protein</fullName>
    </submittedName>
</protein>
<dbReference type="OrthoDB" id="510508at2"/>
<dbReference type="Proteomes" id="UP000218238">
    <property type="component" value="Unassembled WGS sequence"/>
</dbReference>